<keyword evidence="2" id="KW-1185">Reference proteome</keyword>
<feature type="non-terminal residue" evidence="1">
    <location>
        <position position="104"/>
    </location>
</feature>
<comment type="caution">
    <text evidence="1">The sequence shown here is derived from an EMBL/GenBank/DDBJ whole genome shotgun (WGS) entry which is preliminary data.</text>
</comment>
<sequence length="104" mass="11244">SPQPAACEIGSTSRRGDARHIHLASEGSARFTLAAVEHLARRGRVRAVPLRTLPEALRRVVSDRVPYGKLPGAALGRDGAFTHSYCSPENASLLAVCMDRRRTP</sequence>
<name>A0ABD0PRM2_CIRMR</name>
<reference evidence="1 2" key="1">
    <citation type="submission" date="2024-05" db="EMBL/GenBank/DDBJ databases">
        <title>Genome sequencing and assembly of Indian major carp, Cirrhinus mrigala (Hamilton, 1822).</title>
        <authorList>
            <person name="Mohindra V."/>
            <person name="Chowdhury L.M."/>
            <person name="Lal K."/>
            <person name="Jena J.K."/>
        </authorList>
    </citation>
    <scope>NUCLEOTIDE SEQUENCE [LARGE SCALE GENOMIC DNA]</scope>
    <source>
        <strain evidence="1">CM1030</strain>
        <tissue evidence="1">Blood</tissue>
    </source>
</reference>
<dbReference type="Proteomes" id="UP001529510">
    <property type="component" value="Unassembled WGS sequence"/>
</dbReference>
<evidence type="ECO:0000313" key="1">
    <source>
        <dbReference type="EMBL" id="KAL0175321.1"/>
    </source>
</evidence>
<accession>A0ABD0PRM2</accession>
<organism evidence="1 2">
    <name type="scientific">Cirrhinus mrigala</name>
    <name type="common">Mrigala</name>
    <dbReference type="NCBI Taxonomy" id="683832"/>
    <lineage>
        <taxon>Eukaryota</taxon>
        <taxon>Metazoa</taxon>
        <taxon>Chordata</taxon>
        <taxon>Craniata</taxon>
        <taxon>Vertebrata</taxon>
        <taxon>Euteleostomi</taxon>
        <taxon>Actinopterygii</taxon>
        <taxon>Neopterygii</taxon>
        <taxon>Teleostei</taxon>
        <taxon>Ostariophysi</taxon>
        <taxon>Cypriniformes</taxon>
        <taxon>Cyprinidae</taxon>
        <taxon>Labeoninae</taxon>
        <taxon>Labeonini</taxon>
        <taxon>Cirrhinus</taxon>
    </lineage>
</organism>
<feature type="non-terminal residue" evidence="1">
    <location>
        <position position="1"/>
    </location>
</feature>
<protein>
    <submittedName>
        <fullName evidence="1">Uncharacterized protein</fullName>
    </submittedName>
</protein>
<dbReference type="AlphaFoldDB" id="A0ABD0PRM2"/>
<gene>
    <name evidence="1" type="ORF">M9458_031289</name>
</gene>
<dbReference type="EMBL" id="JAMKFB020000015">
    <property type="protein sequence ID" value="KAL0175321.1"/>
    <property type="molecule type" value="Genomic_DNA"/>
</dbReference>
<proteinExistence type="predicted"/>
<evidence type="ECO:0000313" key="2">
    <source>
        <dbReference type="Proteomes" id="UP001529510"/>
    </source>
</evidence>